<evidence type="ECO:0000256" key="3">
    <source>
        <dbReference type="ARBA" id="ARBA00006753"/>
    </source>
</evidence>
<dbReference type="PROSITE" id="PS51671">
    <property type="entry name" value="ACT"/>
    <property type="match status" value="1"/>
</dbReference>
<protein>
    <recommendedName>
        <fullName evidence="5 11">Homoserine dehydrogenase</fullName>
        <ecNumber evidence="4 11">1.1.1.3</ecNumber>
    </recommendedName>
</protein>
<evidence type="ECO:0000259" key="13">
    <source>
        <dbReference type="PROSITE" id="PS51671"/>
    </source>
</evidence>
<dbReference type="PIRSF" id="PIRSF000098">
    <property type="entry name" value="Homoser_dehydrog"/>
    <property type="match status" value="1"/>
</dbReference>
<keyword evidence="15" id="KW-1185">Reference proteome</keyword>
<dbReference type="CDD" id="cd04881">
    <property type="entry name" value="ACT_HSDH-Hom"/>
    <property type="match status" value="1"/>
</dbReference>
<evidence type="ECO:0000256" key="4">
    <source>
        <dbReference type="ARBA" id="ARBA00013213"/>
    </source>
</evidence>
<evidence type="ECO:0000256" key="7">
    <source>
        <dbReference type="ARBA" id="ARBA00022697"/>
    </source>
</evidence>
<evidence type="ECO:0000256" key="9">
    <source>
        <dbReference type="ARBA" id="ARBA00023002"/>
    </source>
</evidence>
<organism evidence="14 15">
    <name type="scientific">Trichlorobacter ammonificans</name>
    <dbReference type="NCBI Taxonomy" id="2916410"/>
    <lineage>
        <taxon>Bacteria</taxon>
        <taxon>Pseudomonadati</taxon>
        <taxon>Thermodesulfobacteriota</taxon>
        <taxon>Desulfuromonadia</taxon>
        <taxon>Geobacterales</taxon>
        <taxon>Geobacteraceae</taxon>
        <taxon>Trichlorobacter</taxon>
    </lineage>
</organism>
<dbReference type="InterPro" id="IPR019811">
    <property type="entry name" value="HDH_CS"/>
</dbReference>
<gene>
    <name evidence="14" type="primary">hom</name>
    <name evidence="14" type="ORF">GEAMG1_2230</name>
</gene>
<evidence type="ECO:0000256" key="8">
    <source>
        <dbReference type="ARBA" id="ARBA00022857"/>
    </source>
</evidence>
<dbReference type="PANTHER" id="PTHR43331">
    <property type="entry name" value="HOMOSERINE DEHYDROGENASE"/>
    <property type="match status" value="1"/>
</dbReference>
<sequence length="439" mass="46365">MNDIKAGLIGFGNIGAGVVKLLRDNSTVIRDKVGTGITLSRIADLDITSDRGVAVDPAILTTRADDIFNDPEIDIVIELIGGYEPARTFVLKAIAAGKHVVTANKALLALHGAEIYAAAAAKGVEVQYEAAVGGGIPVLSAIKGNLAANRFGSVFGIMNGTCNYILTRMTQEGADFGDVLKSAQELGYAEPDPTFDIEGTDTTHKLAVLASLCFGTSIDFNAIYTEGITGISGIDIRFAEQFGYRIKLLAIGKRTDDGQLEVRVHPTMIPLHNPLADVGGAFNAIRLTGDFVGPVMFYGRGAGQNPTASAIVGDLIEISRSIVAGGGSRRAAPLGFLDSAITTLPLKPMADIVTKFMLRFAALDRPGVLAGIAGKLGEKGISIESMVQTARDNGGEAVPIVIMTHEAREGSIRAALDEIDAFEYICEKSRFIRIEDNLE</sequence>
<dbReference type="Gene3D" id="3.30.70.260">
    <property type="match status" value="1"/>
</dbReference>
<dbReference type="Pfam" id="PF03447">
    <property type="entry name" value="NAD_binding_3"/>
    <property type="match status" value="1"/>
</dbReference>
<dbReference type="InterPro" id="IPR005106">
    <property type="entry name" value="Asp/hSer_DH_NAD-bd"/>
</dbReference>
<dbReference type="InterPro" id="IPR016204">
    <property type="entry name" value="HDH"/>
</dbReference>
<keyword evidence="9 11" id="KW-0560">Oxidoreductase</keyword>
<dbReference type="InterPro" id="IPR036291">
    <property type="entry name" value="NAD(P)-bd_dom_sf"/>
</dbReference>
<dbReference type="InterPro" id="IPR001342">
    <property type="entry name" value="HDH_cat"/>
</dbReference>
<dbReference type="InterPro" id="IPR002912">
    <property type="entry name" value="ACT_dom"/>
</dbReference>
<dbReference type="EC" id="1.1.1.3" evidence="4 11"/>
<dbReference type="Pfam" id="PF01842">
    <property type="entry name" value="ACT"/>
    <property type="match status" value="1"/>
</dbReference>
<evidence type="ECO:0000256" key="1">
    <source>
        <dbReference type="ARBA" id="ARBA00005056"/>
    </source>
</evidence>
<evidence type="ECO:0000313" key="14">
    <source>
        <dbReference type="EMBL" id="CAH2032066.1"/>
    </source>
</evidence>
<feature type="domain" description="ACT" evidence="13">
    <location>
        <begin position="357"/>
        <end position="433"/>
    </location>
</feature>
<evidence type="ECO:0000256" key="10">
    <source>
        <dbReference type="ARBA" id="ARBA00023167"/>
    </source>
</evidence>
<dbReference type="SUPFAM" id="SSF51735">
    <property type="entry name" value="NAD(P)-binding Rossmann-fold domains"/>
    <property type="match status" value="1"/>
</dbReference>
<dbReference type="Gene3D" id="3.30.360.10">
    <property type="entry name" value="Dihydrodipicolinate Reductase, domain 2"/>
    <property type="match status" value="1"/>
</dbReference>
<keyword evidence="7 11" id="KW-0791">Threonine biosynthesis</keyword>
<dbReference type="GO" id="GO:0004412">
    <property type="term" value="F:homoserine dehydrogenase activity"/>
    <property type="evidence" value="ECO:0007669"/>
    <property type="project" value="UniProtKB-EC"/>
</dbReference>
<comment type="pathway">
    <text evidence="1 11">Amino-acid biosynthesis; L-threonine biosynthesis; L-threonine from L-aspartate: step 3/5.</text>
</comment>
<name>A0ABN8HM56_9BACT</name>
<evidence type="ECO:0000256" key="12">
    <source>
        <dbReference type="RuleBase" id="RU004171"/>
    </source>
</evidence>
<evidence type="ECO:0000313" key="15">
    <source>
        <dbReference type="Proteomes" id="UP001295463"/>
    </source>
</evidence>
<evidence type="ECO:0000256" key="6">
    <source>
        <dbReference type="ARBA" id="ARBA00022605"/>
    </source>
</evidence>
<evidence type="ECO:0000256" key="11">
    <source>
        <dbReference type="RuleBase" id="RU000579"/>
    </source>
</evidence>
<dbReference type="SUPFAM" id="SSF55021">
    <property type="entry name" value="ACT-like"/>
    <property type="match status" value="1"/>
</dbReference>
<reference evidence="14 15" key="1">
    <citation type="submission" date="2022-03" db="EMBL/GenBank/DDBJ databases">
        <authorList>
            <person name="Koch H."/>
        </authorList>
    </citation>
    <scope>NUCLEOTIDE SEQUENCE [LARGE SCALE GENOMIC DNA]</scope>
    <source>
        <strain evidence="14 15">G1</strain>
    </source>
</reference>
<keyword evidence="10 11" id="KW-0486">Methionine biosynthesis</keyword>
<dbReference type="Pfam" id="PF00742">
    <property type="entry name" value="Homoserine_dh"/>
    <property type="match status" value="1"/>
</dbReference>
<comment type="similarity">
    <text evidence="3 12">Belongs to the homoserine dehydrogenase family.</text>
</comment>
<evidence type="ECO:0000256" key="5">
    <source>
        <dbReference type="ARBA" id="ARBA00013376"/>
    </source>
</evidence>
<dbReference type="PANTHER" id="PTHR43331:SF1">
    <property type="entry name" value="HOMOSERINE DEHYDROGENASE"/>
    <property type="match status" value="1"/>
</dbReference>
<dbReference type="InterPro" id="IPR045865">
    <property type="entry name" value="ACT-like_dom_sf"/>
</dbReference>
<comment type="catalytic activity">
    <reaction evidence="11">
        <text>L-homoserine + NADP(+) = L-aspartate 4-semialdehyde + NADPH + H(+)</text>
        <dbReference type="Rhea" id="RHEA:15761"/>
        <dbReference type="ChEBI" id="CHEBI:15378"/>
        <dbReference type="ChEBI" id="CHEBI:57476"/>
        <dbReference type="ChEBI" id="CHEBI:57783"/>
        <dbReference type="ChEBI" id="CHEBI:58349"/>
        <dbReference type="ChEBI" id="CHEBI:537519"/>
        <dbReference type="EC" id="1.1.1.3"/>
    </reaction>
</comment>
<dbReference type="Proteomes" id="UP001295463">
    <property type="component" value="Chromosome"/>
</dbReference>
<keyword evidence="8 11" id="KW-0521">NADP</keyword>
<dbReference type="PROSITE" id="PS01042">
    <property type="entry name" value="HOMOSER_DHGENASE"/>
    <property type="match status" value="1"/>
</dbReference>
<dbReference type="NCBIfam" id="NF004976">
    <property type="entry name" value="PRK06349.1"/>
    <property type="match status" value="1"/>
</dbReference>
<accession>A0ABN8HM56</accession>
<evidence type="ECO:0000256" key="2">
    <source>
        <dbReference type="ARBA" id="ARBA00005062"/>
    </source>
</evidence>
<proteinExistence type="inferred from homology"/>
<keyword evidence="6 11" id="KW-0028">Amino-acid biosynthesis</keyword>
<dbReference type="Gene3D" id="3.40.50.720">
    <property type="entry name" value="NAD(P)-binding Rossmann-like Domain"/>
    <property type="match status" value="1"/>
</dbReference>
<comment type="pathway">
    <text evidence="2 11">Amino-acid biosynthesis; L-methionine biosynthesis via de novo pathway; L-homoserine from L-aspartate: step 3/3.</text>
</comment>
<dbReference type="EMBL" id="OW150024">
    <property type="protein sequence ID" value="CAH2032066.1"/>
    <property type="molecule type" value="Genomic_DNA"/>
</dbReference>
<dbReference type="RefSeq" id="WP_305732843.1">
    <property type="nucleotide sequence ID" value="NZ_OW150024.1"/>
</dbReference>
<dbReference type="SUPFAM" id="SSF55347">
    <property type="entry name" value="Glyceraldehyde-3-phosphate dehydrogenase-like, C-terminal domain"/>
    <property type="match status" value="1"/>
</dbReference>